<sequence length="237" mass="25640">MAQEGNETTNETDTAEDLEFIRSIMERHDDPADAPDQYVEIVRNWADENMHDLDREDRTDISSWLRVAESGGDRDDDPGDDELGNTTKVNLSKADTLAENETIRFSDSARILGWEFRDGAARVAIQTDIRTSVTMTDALAGLEDEGAVHVPKTSQELEEGTHIVTLPVETVQQGSAVGVTANGATVRLSSGMMAGSNPLRYFGGTSGLFAGMVLSIAMSGAAALFVVWREDNGVMKA</sequence>
<evidence type="ECO:0000256" key="1">
    <source>
        <dbReference type="SAM" id="MobiDB-lite"/>
    </source>
</evidence>
<feature type="transmembrane region" description="Helical" evidence="2">
    <location>
        <begin position="207"/>
        <end position="228"/>
    </location>
</feature>
<feature type="compositionally biased region" description="Acidic residues" evidence="1">
    <location>
        <begin position="74"/>
        <end position="83"/>
    </location>
</feature>
<evidence type="ECO:0000256" key="2">
    <source>
        <dbReference type="SAM" id="Phobius"/>
    </source>
</evidence>
<dbReference type="InterPro" id="IPR058376">
    <property type="entry name" value="DUF8063"/>
</dbReference>
<keyword evidence="2" id="KW-0812">Transmembrane</keyword>
<evidence type="ECO:0000313" key="3">
    <source>
        <dbReference type="EMBL" id="MFC4542018.1"/>
    </source>
</evidence>
<evidence type="ECO:0000313" key="4">
    <source>
        <dbReference type="Proteomes" id="UP001595898"/>
    </source>
</evidence>
<gene>
    <name evidence="3" type="ORF">ACFO5R_08775</name>
</gene>
<accession>A0ABD5PNM2</accession>
<dbReference type="Pfam" id="PF26259">
    <property type="entry name" value="DUF8063"/>
    <property type="match status" value="1"/>
</dbReference>
<dbReference type="RefSeq" id="WP_250141425.1">
    <property type="nucleotide sequence ID" value="NZ_JALIQP010000004.1"/>
</dbReference>
<organism evidence="3 4">
    <name type="scientific">Halosolutus amylolyticus</name>
    <dbReference type="NCBI Taxonomy" id="2932267"/>
    <lineage>
        <taxon>Archaea</taxon>
        <taxon>Methanobacteriati</taxon>
        <taxon>Methanobacteriota</taxon>
        <taxon>Stenosarchaea group</taxon>
        <taxon>Halobacteria</taxon>
        <taxon>Halobacteriales</taxon>
        <taxon>Natrialbaceae</taxon>
        <taxon>Halosolutus</taxon>
    </lineage>
</organism>
<name>A0ABD5PNM2_9EURY</name>
<dbReference type="AlphaFoldDB" id="A0ABD5PNM2"/>
<dbReference type="EMBL" id="JBHSFA010000005">
    <property type="protein sequence ID" value="MFC4542018.1"/>
    <property type="molecule type" value="Genomic_DNA"/>
</dbReference>
<dbReference type="Proteomes" id="UP001595898">
    <property type="component" value="Unassembled WGS sequence"/>
</dbReference>
<feature type="region of interest" description="Disordered" evidence="1">
    <location>
        <begin position="68"/>
        <end position="87"/>
    </location>
</feature>
<keyword evidence="4" id="KW-1185">Reference proteome</keyword>
<reference evidence="3 4" key="1">
    <citation type="journal article" date="2019" name="Int. J. Syst. Evol. Microbiol.">
        <title>The Global Catalogue of Microorganisms (GCM) 10K type strain sequencing project: providing services to taxonomists for standard genome sequencing and annotation.</title>
        <authorList>
            <consortium name="The Broad Institute Genomics Platform"/>
            <consortium name="The Broad Institute Genome Sequencing Center for Infectious Disease"/>
            <person name="Wu L."/>
            <person name="Ma J."/>
        </authorList>
    </citation>
    <scope>NUCLEOTIDE SEQUENCE [LARGE SCALE GENOMIC DNA]</scope>
    <source>
        <strain evidence="3 4">WLHS5</strain>
    </source>
</reference>
<keyword evidence="2" id="KW-0472">Membrane</keyword>
<protein>
    <submittedName>
        <fullName evidence="3">Uncharacterized protein</fullName>
    </submittedName>
</protein>
<keyword evidence="2" id="KW-1133">Transmembrane helix</keyword>
<proteinExistence type="predicted"/>
<comment type="caution">
    <text evidence="3">The sequence shown here is derived from an EMBL/GenBank/DDBJ whole genome shotgun (WGS) entry which is preliminary data.</text>
</comment>